<proteinExistence type="predicted"/>
<organism evidence="1 2">
    <name type="scientific">Acidovorax temperans</name>
    <dbReference type="NCBI Taxonomy" id="80878"/>
    <lineage>
        <taxon>Bacteria</taxon>
        <taxon>Pseudomonadati</taxon>
        <taxon>Pseudomonadota</taxon>
        <taxon>Betaproteobacteria</taxon>
        <taxon>Burkholderiales</taxon>
        <taxon>Comamonadaceae</taxon>
        <taxon>Acidovorax</taxon>
    </lineage>
</organism>
<comment type="caution">
    <text evidence="1">The sequence shown here is derived from an EMBL/GenBank/DDBJ whole genome shotgun (WGS) entry which is preliminary data.</text>
</comment>
<evidence type="ECO:0000313" key="1">
    <source>
        <dbReference type="EMBL" id="TQN07568.1"/>
    </source>
</evidence>
<evidence type="ECO:0000313" key="2">
    <source>
        <dbReference type="Proteomes" id="UP000316993"/>
    </source>
</evidence>
<reference evidence="1 2" key="1">
    <citation type="submission" date="2019-06" db="EMBL/GenBank/DDBJ databases">
        <title>Genomic Encyclopedia of Archaeal and Bacterial Type Strains, Phase II (KMG-II): from individual species to whole genera.</title>
        <authorList>
            <person name="Goeker M."/>
        </authorList>
    </citation>
    <scope>NUCLEOTIDE SEQUENCE [LARGE SCALE GENOMIC DNA]</scope>
    <source>
        <strain evidence="1 2">DSM 7270</strain>
    </source>
</reference>
<dbReference type="Proteomes" id="UP000316993">
    <property type="component" value="Unassembled WGS sequence"/>
</dbReference>
<name>A0A543LJI3_9BURK</name>
<dbReference type="EMBL" id="VFPV01000001">
    <property type="protein sequence ID" value="TQN07568.1"/>
    <property type="molecule type" value="Genomic_DNA"/>
</dbReference>
<accession>A0A543LJI3</accession>
<dbReference type="AlphaFoldDB" id="A0A543LJI3"/>
<protein>
    <submittedName>
        <fullName evidence="1">Uncharacterized protein</fullName>
    </submittedName>
</protein>
<gene>
    <name evidence="1" type="ORF">BDD18_0702</name>
</gene>
<sequence>MECLGYLAFTRQSASLKSVSLGRGNDWGTQQGLLRQIKAIDFRGVNTTRRFAAALREF</sequence>